<protein>
    <recommendedName>
        <fullName evidence="1">Spore protein YkvP/CgeB glycosyl transferase-like domain-containing protein</fullName>
    </recommendedName>
</protein>
<evidence type="ECO:0000259" key="1">
    <source>
        <dbReference type="Pfam" id="PF13524"/>
    </source>
</evidence>
<dbReference type="InterPro" id="IPR055259">
    <property type="entry name" value="YkvP/CgeB_Glyco_trans-like"/>
</dbReference>
<sequence>MEILNKRILIYKWRAYNYLDVYETFRAFGFAVDFLEQHLPSYDEDAQLTEKLLKRMREKSYDFVFTINYFGVVSDACEQMGVPYVSWSCDSPLISMYHESVFNRHNFIFLFDKSSYLFFKELGVEQIWHLPLAVDTDRIDHIIQNALDLKLYENEISFIGSLYERNSYDSLVPTFPPYLQGYLDCAMEAQMNICGGNLLERLLTDDICMQLERHYRLEKSERSFSDLKLIFATTVLGFKVAKEQRCSCLLELVKKHPVSIYTNSNTHDLVKIDYRGSVDYWTQMPKVFYGSKINLNFTIPNIKSGIPLRVWDVLGAGGFLITNYQPELELYFEPDKDLVIFESKQDLAQKVSYYLDHEEQRRKIAENGYKKVKLNHSYKQRIAQMLEILQG</sequence>
<dbReference type="eggNOG" id="COG4641">
    <property type="taxonomic scope" value="Bacteria"/>
</dbReference>
<reference evidence="2 3" key="1">
    <citation type="journal article" date="2014" name="Genome Announc.">
        <title>Draft genome sequences of the altered schaedler flora, a defined bacterial community from gnotobiotic mice.</title>
        <authorList>
            <person name="Wannemuehler M.J."/>
            <person name="Overstreet A.M."/>
            <person name="Ward D.V."/>
            <person name="Phillips G.J."/>
        </authorList>
    </citation>
    <scope>NUCLEOTIDE SEQUENCE [LARGE SCALE GENOMIC DNA]</scope>
    <source>
        <strain evidence="2 3">ASF492</strain>
    </source>
</reference>
<feature type="domain" description="Spore protein YkvP/CgeB glycosyl transferase-like" evidence="1">
    <location>
        <begin position="256"/>
        <end position="387"/>
    </location>
</feature>
<dbReference type="Pfam" id="PF13524">
    <property type="entry name" value="Glyco_trans_1_2"/>
    <property type="match status" value="1"/>
</dbReference>
<accession>N2BAV9</accession>
<dbReference type="Gene3D" id="3.40.50.2000">
    <property type="entry name" value="Glycogen Phosphorylase B"/>
    <property type="match status" value="1"/>
</dbReference>
<proteinExistence type="predicted"/>
<organism evidence="2 3">
    <name type="scientific">Eubacterium plexicaudatum ASF492</name>
    <dbReference type="NCBI Taxonomy" id="1235802"/>
    <lineage>
        <taxon>Bacteria</taxon>
        <taxon>Bacillati</taxon>
        <taxon>Bacillota</taxon>
        <taxon>Clostridia</taxon>
        <taxon>Eubacteriales</taxon>
        <taxon>Eubacteriaceae</taxon>
        <taxon>Eubacterium</taxon>
    </lineage>
</organism>
<gene>
    <name evidence="2" type="ORF">C823_01170</name>
</gene>
<dbReference type="AlphaFoldDB" id="N2BAV9"/>
<dbReference type="OrthoDB" id="7019976at2"/>
<keyword evidence="3" id="KW-1185">Reference proteome</keyword>
<name>N2BAV9_9FIRM</name>
<dbReference type="HOGENOM" id="CLU_033615_2_0_9"/>
<dbReference type="STRING" id="1235802.C823_01170"/>
<evidence type="ECO:0000313" key="3">
    <source>
        <dbReference type="Proteomes" id="UP000012589"/>
    </source>
</evidence>
<dbReference type="PATRIC" id="fig|1235802.3.peg.1253"/>
<dbReference type="Proteomes" id="UP000012589">
    <property type="component" value="Unassembled WGS sequence"/>
</dbReference>
<evidence type="ECO:0000313" key="2">
    <source>
        <dbReference type="EMBL" id="EMZ33889.1"/>
    </source>
</evidence>
<comment type="caution">
    <text evidence="2">The sequence shown here is derived from an EMBL/GenBank/DDBJ whole genome shotgun (WGS) entry which is preliminary data.</text>
</comment>
<dbReference type="EMBL" id="AQFT01000038">
    <property type="protein sequence ID" value="EMZ33889.1"/>
    <property type="molecule type" value="Genomic_DNA"/>
</dbReference>